<evidence type="ECO:0000256" key="11">
    <source>
        <dbReference type="ARBA" id="ARBA00023120"/>
    </source>
</evidence>
<dbReference type="GO" id="GO:0075521">
    <property type="term" value="P:microtubule-dependent intracellular transport of viral material towards nucleus"/>
    <property type="evidence" value="ECO:0007669"/>
    <property type="project" value="UniProtKB-KW"/>
</dbReference>
<dbReference type="EMBL" id="KC108727">
    <property type="protein sequence ID" value="AGC93451.1"/>
    <property type="molecule type" value="Genomic_DNA"/>
</dbReference>
<keyword evidence="14" id="KW-1160">Virus entry into host cell</keyword>
<evidence type="ECO:0000256" key="14">
    <source>
        <dbReference type="ARBA" id="ARBA00023296"/>
    </source>
</evidence>
<keyword evidence="1" id="KW-1163">Viral penetration into host nucleus</keyword>
<dbReference type="GO" id="GO:0005198">
    <property type="term" value="F:structural molecule activity"/>
    <property type="evidence" value="ECO:0007669"/>
    <property type="project" value="InterPro"/>
</dbReference>
<accession>L7WYA4</accession>
<evidence type="ECO:0000256" key="9">
    <source>
        <dbReference type="ARBA" id="ARBA00022952"/>
    </source>
</evidence>
<evidence type="ECO:0000313" key="15">
    <source>
        <dbReference type="EMBL" id="AGC93451.1"/>
    </source>
</evidence>
<keyword evidence="8" id="KW-0426">Late protein</keyword>
<keyword evidence="3" id="KW-0167">Capsid protein</keyword>
<name>L7WYA4_9PAPI</name>
<evidence type="ECO:0000256" key="7">
    <source>
        <dbReference type="ARBA" id="ARBA00022844"/>
    </source>
</evidence>
<dbReference type="InterPro" id="IPR000784">
    <property type="entry name" value="Late_L2"/>
</dbReference>
<dbReference type="GO" id="GO:0046718">
    <property type="term" value="P:symbiont entry into host cell"/>
    <property type="evidence" value="ECO:0007669"/>
    <property type="project" value="UniProtKB-KW"/>
</dbReference>
<evidence type="ECO:0000256" key="8">
    <source>
        <dbReference type="ARBA" id="ARBA00022921"/>
    </source>
</evidence>
<keyword evidence="4" id="KW-1048">Host nucleus</keyword>
<dbReference type="GO" id="GO:0075732">
    <property type="term" value="P:viral penetration into host nucleus"/>
    <property type="evidence" value="ECO:0007669"/>
    <property type="project" value="UniProtKB-KW"/>
</dbReference>
<proteinExistence type="predicted"/>
<reference evidence="15" key="1">
    <citation type="journal article" date="2013" name="Virology">
        <title>Metagenomic sequencing of "HPV-negative" condylomas detects novel putative HPV types.</title>
        <authorList>
            <person name="Johansson H."/>
            <person name="Bzhalava D."/>
            <person name="Ekstrom J."/>
            <person name="Hultin E."/>
            <person name="Dillner J."/>
            <person name="Forslund O."/>
        </authorList>
    </citation>
    <scope>NUCLEOTIDE SEQUENCE</scope>
    <source>
        <strain evidence="15">SE101</strain>
    </source>
</reference>
<evidence type="ECO:0000256" key="3">
    <source>
        <dbReference type="ARBA" id="ARBA00022561"/>
    </source>
</evidence>
<keyword evidence="10" id="KW-1039">Host endosome</keyword>
<keyword evidence="13" id="KW-1015">Disulfide bond</keyword>
<dbReference type="GO" id="GO:0043657">
    <property type="term" value="C:host cell"/>
    <property type="evidence" value="ECO:0007669"/>
    <property type="project" value="GOC"/>
</dbReference>
<evidence type="ECO:0000256" key="13">
    <source>
        <dbReference type="ARBA" id="ARBA00023157"/>
    </source>
</evidence>
<evidence type="ECO:0000256" key="6">
    <source>
        <dbReference type="ARBA" id="ARBA00022812"/>
    </source>
</evidence>
<dbReference type="GO" id="GO:0019028">
    <property type="term" value="C:viral capsid"/>
    <property type="evidence" value="ECO:0007669"/>
    <property type="project" value="UniProtKB-KW"/>
</dbReference>
<keyword evidence="11" id="KW-1176">Cytoplasmic inwards viral transport</keyword>
<protein>
    <submittedName>
        <fullName evidence="15">L2 protein</fullName>
    </submittedName>
</protein>
<organism evidence="15">
    <name type="scientific">Human papillomavirus</name>
    <dbReference type="NCBI Taxonomy" id="10566"/>
    <lineage>
        <taxon>Viruses</taxon>
        <taxon>Monodnaviria</taxon>
        <taxon>Shotokuvirae</taxon>
        <taxon>Cossaviricota</taxon>
        <taxon>Papovaviricetes</taxon>
        <taxon>Zurhausenvirales</taxon>
        <taxon>Papillomaviridae</taxon>
    </lineage>
</organism>
<evidence type="ECO:0000256" key="10">
    <source>
        <dbReference type="ARBA" id="ARBA00023046"/>
    </source>
</evidence>
<evidence type="ECO:0000256" key="5">
    <source>
        <dbReference type="ARBA" id="ARBA00022581"/>
    </source>
</evidence>
<dbReference type="Pfam" id="PF00513">
    <property type="entry name" value="Late_protein_L2"/>
    <property type="match status" value="1"/>
</dbReference>
<keyword evidence="5" id="KW-0945">Host-virus interaction</keyword>
<evidence type="ECO:0000256" key="12">
    <source>
        <dbReference type="ARBA" id="ARBA00023125"/>
    </source>
</evidence>
<keyword evidence="12" id="KW-0238">DNA-binding</keyword>
<keyword evidence="9" id="KW-1177">Microtubular inwards viral transport</keyword>
<evidence type="ECO:0000256" key="2">
    <source>
        <dbReference type="ARBA" id="ARBA00022553"/>
    </source>
</evidence>
<dbReference type="GO" id="GO:0003677">
    <property type="term" value="F:DNA binding"/>
    <property type="evidence" value="ECO:0007669"/>
    <property type="project" value="UniProtKB-KW"/>
</dbReference>
<keyword evidence="2" id="KW-0597">Phosphoprotein</keyword>
<evidence type="ECO:0000256" key="4">
    <source>
        <dbReference type="ARBA" id="ARBA00022562"/>
    </source>
</evidence>
<keyword evidence="6" id="KW-1040">Host Golgi apparatus</keyword>
<feature type="non-terminal residue" evidence="15">
    <location>
        <position position="1"/>
    </location>
</feature>
<sequence>QPDVSLEFEKDVQSLAAAPEPDFADIIKLSRPSFSETEEGLIRVSRLGTKASMVTRSGAVLTQPVHYFYDISAIPEETIELQPIGELSGDNTIVDELLTGIEVRNPDIFETSFTEADLLESQIETFNNAHLIVDIEEDNELLQVPTLPPGVSVKVLLMIMQKIWL</sequence>
<keyword evidence="7" id="KW-0946">Virion</keyword>
<evidence type="ECO:0000256" key="1">
    <source>
        <dbReference type="ARBA" id="ARBA00022524"/>
    </source>
</evidence>